<keyword evidence="6" id="KW-0418">Kinase</keyword>
<dbReference type="AlphaFoldDB" id="A0A413CSN6"/>
<dbReference type="PROSITE" id="PS51093">
    <property type="entry name" value="PTS_EIIA_TYPE_1"/>
    <property type="match status" value="1"/>
</dbReference>
<organism evidence="8 9">
    <name type="scientific">Holdemanella biformis</name>
    <dbReference type="NCBI Taxonomy" id="1735"/>
    <lineage>
        <taxon>Bacteria</taxon>
        <taxon>Bacillati</taxon>
        <taxon>Bacillota</taxon>
        <taxon>Erysipelotrichia</taxon>
        <taxon>Erysipelotrichales</taxon>
        <taxon>Erysipelotrichaceae</taxon>
        <taxon>Holdemanella</taxon>
    </lineage>
</organism>
<dbReference type="Pfam" id="PF00358">
    <property type="entry name" value="PTS_EIIA_1"/>
    <property type="match status" value="1"/>
</dbReference>
<proteinExistence type="predicted"/>
<dbReference type="SUPFAM" id="SSF51261">
    <property type="entry name" value="Duplicated hybrid motif"/>
    <property type="match status" value="1"/>
</dbReference>
<evidence type="ECO:0000259" key="7">
    <source>
        <dbReference type="PROSITE" id="PS51093"/>
    </source>
</evidence>
<dbReference type="RefSeq" id="WP_118357538.1">
    <property type="nucleotide sequence ID" value="NZ_QSAT01000028.1"/>
</dbReference>
<dbReference type="GO" id="GO:0009401">
    <property type="term" value="P:phosphoenolpyruvate-dependent sugar phosphotransferase system"/>
    <property type="evidence" value="ECO:0007669"/>
    <property type="project" value="UniProtKB-KW"/>
</dbReference>
<protein>
    <submittedName>
        <fullName evidence="8">PTS glucose transporter subunit IIA</fullName>
    </submittedName>
</protein>
<keyword evidence="3 8" id="KW-0762">Sugar transport</keyword>
<dbReference type="InterPro" id="IPR050890">
    <property type="entry name" value="PTS_EIIA_component"/>
</dbReference>
<keyword evidence="5" id="KW-0598">Phosphotransferase system</keyword>
<evidence type="ECO:0000256" key="3">
    <source>
        <dbReference type="ARBA" id="ARBA00022597"/>
    </source>
</evidence>
<keyword evidence="2" id="KW-0813">Transport</keyword>
<evidence type="ECO:0000256" key="5">
    <source>
        <dbReference type="ARBA" id="ARBA00022683"/>
    </source>
</evidence>
<dbReference type="GO" id="GO:0016301">
    <property type="term" value="F:kinase activity"/>
    <property type="evidence" value="ECO:0007669"/>
    <property type="project" value="UniProtKB-KW"/>
</dbReference>
<reference evidence="8 9" key="1">
    <citation type="submission" date="2018-08" db="EMBL/GenBank/DDBJ databases">
        <title>A genome reference for cultivated species of the human gut microbiota.</title>
        <authorList>
            <person name="Zou Y."/>
            <person name="Xue W."/>
            <person name="Luo G."/>
        </authorList>
    </citation>
    <scope>NUCLEOTIDE SEQUENCE [LARGE SCALE GENOMIC DNA]</scope>
    <source>
        <strain evidence="8 9">AF10-31</strain>
    </source>
</reference>
<evidence type="ECO:0000256" key="1">
    <source>
        <dbReference type="ARBA" id="ARBA00004496"/>
    </source>
</evidence>
<feature type="domain" description="PTS EIIA type-1" evidence="7">
    <location>
        <begin position="30"/>
        <end position="136"/>
    </location>
</feature>
<dbReference type="NCBIfam" id="TIGR00830">
    <property type="entry name" value="PTBA"/>
    <property type="match status" value="1"/>
</dbReference>
<dbReference type="PANTHER" id="PTHR45008:SF1">
    <property type="entry name" value="PTS SYSTEM GLUCOSE-SPECIFIC EIIA COMPONENT"/>
    <property type="match status" value="1"/>
</dbReference>
<comment type="caution">
    <text evidence="8">The sequence shown here is derived from an EMBL/GenBank/DDBJ whole genome shotgun (WGS) entry which is preliminary data.</text>
</comment>
<keyword evidence="4" id="KW-0808">Transferase</keyword>
<evidence type="ECO:0000256" key="6">
    <source>
        <dbReference type="ARBA" id="ARBA00022777"/>
    </source>
</evidence>
<dbReference type="Proteomes" id="UP000284651">
    <property type="component" value="Unassembled WGS sequence"/>
</dbReference>
<evidence type="ECO:0000313" key="8">
    <source>
        <dbReference type="EMBL" id="RGW74035.1"/>
    </source>
</evidence>
<dbReference type="InterPro" id="IPR011055">
    <property type="entry name" value="Dup_hybrid_motif"/>
</dbReference>
<accession>A0A413CSN6</accession>
<dbReference type="EMBL" id="QSAT01000028">
    <property type="protein sequence ID" value="RGW74035.1"/>
    <property type="molecule type" value="Genomic_DNA"/>
</dbReference>
<dbReference type="GO" id="GO:0005737">
    <property type="term" value="C:cytoplasm"/>
    <property type="evidence" value="ECO:0007669"/>
    <property type="project" value="UniProtKB-SubCell"/>
</dbReference>
<gene>
    <name evidence="8" type="ORF">DWV56_08690</name>
</gene>
<evidence type="ECO:0000256" key="4">
    <source>
        <dbReference type="ARBA" id="ARBA00022679"/>
    </source>
</evidence>
<comment type="subcellular location">
    <subcellularLocation>
        <location evidence="1">Cytoplasm</location>
    </subcellularLocation>
</comment>
<dbReference type="Gene3D" id="2.70.70.10">
    <property type="entry name" value="Glucose Permease (Domain IIA)"/>
    <property type="match status" value="1"/>
</dbReference>
<evidence type="ECO:0000313" key="9">
    <source>
        <dbReference type="Proteomes" id="UP000284651"/>
    </source>
</evidence>
<name>A0A413CSN6_9FIRM</name>
<dbReference type="PANTHER" id="PTHR45008">
    <property type="entry name" value="PTS SYSTEM GLUCOSE-SPECIFIC EIIA COMPONENT"/>
    <property type="match status" value="1"/>
</dbReference>
<evidence type="ECO:0000256" key="2">
    <source>
        <dbReference type="ARBA" id="ARBA00022448"/>
    </source>
</evidence>
<sequence>MFKFLKNKENNHEVVAIVSGKMCNISQVEDPMFSSKMMGDGLAIISDKDEVVVCSPCSGDLKVLFPTGHAFGVKMKNGVEILVHIGVDTVESNGDGFQVLNVKQGDYIRAGQPVIKVNLKQLREKYDMPIMMIFTNTNGFDISLPQDRVVEKNEVLIDLNA</sequence>
<dbReference type="PROSITE" id="PS00371">
    <property type="entry name" value="PTS_EIIA_TYPE_1_HIS"/>
    <property type="match status" value="1"/>
</dbReference>
<dbReference type="InterPro" id="IPR001127">
    <property type="entry name" value="PTS_EIIA_1_perm"/>
</dbReference>